<gene>
    <name evidence="2" type="ORF">MEDL_13965</name>
</gene>
<proteinExistence type="predicted"/>
<dbReference type="InterPro" id="IPR052565">
    <property type="entry name" value="Glutaredoxin-like_YDR286C"/>
</dbReference>
<evidence type="ECO:0000256" key="1">
    <source>
        <dbReference type="SAM" id="SignalP"/>
    </source>
</evidence>
<dbReference type="Gene3D" id="3.40.30.10">
    <property type="entry name" value="Glutaredoxin"/>
    <property type="match status" value="1"/>
</dbReference>
<feature type="chain" id="PRO_5035841235" description="Glutaredoxin-like protein" evidence="1">
    <location>
        <begin position="25"/>
        <end position="220"/>
    </location>
</feature>
<dbReference type="InterPro" id="IPR008554">
    <property type="entry name" value="Glutaredoxin-like"/>
</dbReference>
<sequence length="220" mass="26136">MDCILCGFFLFCKTLLHVLTRCSAFNDIRKSQFQILKNLIISKIGQEKWKSQFTNRQIICQLIIDCQCLVQKHLLPNDKKFLRTIEVISRDYCYAVHVNSSNTNVVNVVMVLLQNSIKSWNLLLSSPIRKMTTEQLLPILTLYTKENCSLCDEALEVLRPYKHRFQLEEVDIKKKENKDWFNKYRYDIPVFHFNGKYLMKHRVDLQVFEKALKEYKDSNT</sequence>
<dbReference type="Pfam" id="PF05768">
    <property type="entry name" value="Glrx-like"/>
    <property type="match status" value="1"/>
</dbReference>
<organism evidence="2 3">
    <name type="scientific">Mytilus edulis</name>
    <name type="common">Blue mussel</name>
    <dbReference type="NCBI Taxonomy" id="6550"/>
    <lineage>
        <taxon>Eukaryota</taxon>
        <taxon>Metazoa</taxon>
        <taxon>Spiralia</taxon>
        <taxon>Lophotrochozoa</taxon>
        <taxon>Mollusca</taxon>
        <taxon>Bivalvia</taxon>
        <taxon>Autobranchia</taxon>
        <taxon>Pteriomorphia</taxon>
        <taxon>Mytilida</taxon>
        <taxon>Mytiloidea</taxon>
        <taxon>Mytilidae</taxon>
        <taxon>Mytilinae</taxon>
        <taxon>Mytilus</taxon>
    </lineage>
</organism>
<dbReference type="OrthoDB" id="429967at2759"/>
<comment type="caution">
    <text evidence="2">The sequence shown here is derived from an EMBL/GenBank/DDBJ whole genome shotgun (WGS) entry which is preliminary data.</text>
</comment>
<reference evidence="2" key="1">
    <citation type="submission" date="2021-03" db="EMBL/GenBank/DDBJ databases">
        <authorList>
            <person name="Bekaert M."/>
        </authorList>
    </citation>
    <scope>NUCLEOTIDE SEQUENCE</scope>
</reference>
<dbReference type="EMBL" id="CAJPWZ010000720">
    <property type="protein sequence ID" value="CAG2199268.1"/>
    <property type="molecule type" value="Genomic_DNA"/>
</dbReference>
<dbReference type="FunFam" id="3.40.30.10:FF:000628">
    <property type="entry name" value="Glutaredoxin-like protein C5orf63 homolog"/>
    <property type="match status" value="1"/>
</dbReference>
<dbReference type="PANTHER" id="PTHR33558">
    <property type="entry name" value="GLUTAREDOXIN-LIKE PROTEIN C5ORF63 HOMOLOG"/>
    <property type="match status" value="1"/>
</dbReference>
<name>A0A8S3QQS9_MYTED</name>
<evidence type="ECO:0008006" key="4">
    <source>
        <dbReference type="Google" id="ProtNLM"/>
    </source>
</evidence>
<evidence type="ECO:0000313" key="2">
    <source>
        <dbReference type="EMBL" id="CAG2199268.1"/>
    </source>
</evidence>
<dbReference type="AlphaFoldDB" id="A0A8S3QQS9"/>
<dbReference type="InterPro" id="IPR036249">
    <property type="entry name" value="Thioredoxin-like_sf"/>
</dbReference>
<feature type="signal peptide" evidence="1">
    <location>
        <begin position="1"/>
        <end position="24"/>
    </location>
</feature>
<accession>A0A8S3QQS9</accession>
<keyword evidence="1" id="KW-0732">Signal</keyword>
<evidence type="ECO:0000313" key="3">
    <source>
        <dbReference type="Proteomes" id="UP000683360"/>
    </source>
</evidence>
<keyword evidence="3" id="KW-1185">Reference proteome</keyword>
<dbReference type="PANTHER" id="PTHR33558:SF1">
    <property type="entry name" value="GLUTAREDOXIN-LIKE PROTEIN C5ORF63 HOMOLOG"/>
    <property type="match status" value="1"/>
</dbReference>
<protein>
    <recommendedName>
        <fullName evidence="4">Glutaredoxin-like protein</fullName>
    </recommendedName>
</protein>
<dbReference type="SUPFAM" id="SSF52833">
    <property type="entry name" value="Thioredoxin-like"/>
    <property type="match status" value="1"/>
</dbReference>
<dbReference type="Proteomes" id="UP000683360">
    <property type="component" value="Unassembled WGS sequence"/>
</dbReference>